<protein>
    <recommendedName>
        <fullName evidence="1">Beta-lactamase-related domain-containing protein</fullName>
    </recommendedName>
</protein>
<feature type="domain" description="Beta-lactamase-related" evidence="1">
    <location>
        <begin position="12"/>
        <end position="363"/>
    </location>
</feature>
<dbReference type="SUPFAM" id="SSF56601">
    <property type="entry name" value="beta-lactamase/transpeptidase-like"/>
    <property type="match status" value="1"/>
</dbReference>
<evidence type="ECO:0000259" key="1">
    <source>
        <dbReference type="Pfam" id="PF00144"/>
    </source>
</evidence>
<dbReference type="InterPro" id="IPR050491">
    <property type="entry name" value="AmpC-like"/>
</dbReference>
<dbReference type="PANTHER" id="PTHR46825:SF9">
    <property type="entry name" value="BETA-LACTAMASE-RELATED DOMAIN-CONTAINING PROTEIN"/>
    <property type="match status" value="1"/>
</dbReference>
<dbReference type="Proteomes" id="UP000217083">
    <property type="component" value="Unassembled WGS sequence"/>
</dbReference>
<sequence length="373" mass="42010">MIKQSDKKIMQFESFMEELLKEEKLIGASVAFVYHNEIFYSNGFGYANLTTKQKMTADTIMSIQSVSKSFAAVSIMQLVEKGLIELDRPLVDYLPYFQTTDKALSDKITVRQLLSHTAGFPHEIGIANLVTPNKNELPNFKEWQEKLGISDETLASIQSFEDITKYFKNVTLDYSPGESWMYCTDAYAIVGDLFEKVSGLSWYDHMQENVFEKIGMTRTTLKPDIAENDQDSSRYYIKNDEGMLETPFPMNRIAAPAGFIYSTANDMATYLAANMDEDGLVLKKYSLKEMQKPYPNVEIPSPPNAEVKDIGYGLGWGQIKYKGLDIISHGGGYPGIRAWVAMIPEQKFGVVVLTNVDHANPQEIALKGIDLIL</sequence>
<evidence type="ECO:0000313" key="2">
    <source>
        <dbReference type="EMBL" id="OZM56895.1"/>
    </source>
</evidence>
<accession>A0A263BT68</accession>
<keyword evidence="3" id="KW-1185">Reference proteome</keyword>
<dbReference type="AlphaFoldDB" id="A0A263BT68"/>
<dbReference type="InterPro" id="IPR001466">
    <property type="entry name" value="Beta-lactam-related"/>
</dbReference>
<gene>
    <name evidence="2" type="ORF">CIB95_08990</name>
</gene>
<evidence type="ECO:0000313" key="3">
    <source>
        <dbReference type="Proteomes" id="UP000217083"/>
    </source>
</evidence>
<comment type="caution">
    <text evidence="2">The sequence shown here is derived from an EMBL/GenBank/DDBJ whole genome shotgun (WGS) entry which is preliminary data.</text>
</comment>
<dbReference type="EMBL" id="NPIA01000004">
    <property type="protein sequence ID" value="OZM56895.1"/>
    <property type="molecule type" value="Genomic_DNA"/>
</dbReference>
<proteinExistence type="predicted"/>
<dbReference type="Gene3D" id="3.40.710.10">
    <property type="entry name" value="DD-peptidase/beta-lactamase superfamily"/>
    <property type="match status" value="1"/>
</dbReference>
<dbReference type="RefSeq" id="WP_094924375.1">
    <property type="nucleotide sequence ID" value="NZ_NPIA01000004.1"/>
</dbReference>
<reference evidence="2 3" key="2">
    <citation type="submission" date="2017-09" db="EMBL/GenBank/DDBJ databases">
        <title>Bacillus patelloidae sp. nov., isolated from the intestinal tract of a marine limpet.</title>
        <authorList>
            <person name="Liu R."/>
            <person name="Dong C."/>
            <person name="Shao Z."/>
        </authorList>
    </citation>
    <scope>NUCLEOTIDE SEQUENCE [LARGE SCALE GENOMIC DNA]</scope>
    <source>
        <strain evidence="2 3">SA5d-4</strain>
    </source>
</reference>
<dbReference type="PANTHER" id="PTHR46825">
    <property type="entry name" value="D-ALANYL-D-ALANINE-CARBOXYPEPTIDASE/ENDOPEPTIDASE AMPH"/>
    <property type="match status" value="1"/>
</dbReference>
<dbReference type="InterPro" id="IPR012338">
    <property type="entry name" value="Beta-lactam/transpept-like"/>
</dbReference>
<name>A0A263BT68_9BACI</name>
<reference evidence="3" key="1">
    <citation type="submission" date="2017-08" db="EMBL/GenBank/DDBJ databases">
        <authorList>
            <person name="Huang Z."/>
        </authorList>
    </citation>
    <scope>NUCLEOTIDE SEQUENCE [LARGE SCALE GENOMIC DNA]</scope>
    <source>
        <strain evidence="3">SA5d-4</strain>
    </source>
</reference>
<dbReference type="Pfam" id="PF00144">
    <property type="entry name" value="Beta-lactamase"/>
    <property type="match status" value="1"/>
</dbReference>
<organism evidence="2 3">
    <name type="scientific">Lottiidibacillus patelloidae</name>
    <dbReference type="NCBI Taxonomy" id="2670334"/>
    <lineage>
        <taxon>Bacteria</taxon>
        <taxon>Bacillati</taxon>
        <taxon>Bacillota</taxon>
        <taxon>Bacilli</taxon>
        <taxon>Bacillales</taxon>
        <taxon>Bacillaceae</taxon>
        <taxon>Lottiidibacillus</taxon>
    </lineage>
</organism>